<evidence type="ECO:0000256" key="1">
    <source>
        <dbReference type="SAM" id="Phobius"/>
    </source>
</evidence>
<organism evidence="2 3">
    <name type="scientific">Microcella frigidaquae</name>
    <dbReference type="NCBI Taxonomy" id="424758"/>
    <lineage>
        <taxon>Bacteria</taxon>
        <taxon>Bacillati</taxon>
        <taxon>Actinomycetota</taxon>
        <taxon>Actinomycetes</taxon>
        <taxon>Micrococcales</taxon>
        <taxon>Microbacteriaceae</taxon>
        <taxon>Microcella</taxon>
    </lineage>
</organism>
<dbReference type="EMBL" id="JACHBS010000001">
    <property type="protein sequence ID" value="MBB5618904.1"/>
    <property type="molecule type" value="Genomic_DNA"/>
</dbReference>
<dbReference type="OrthoDB" id="9801221at2"/>
<feature type="transmembrane region" description="Helical" evidence="1">
    <location>
        <begin position="63"/>
        <end position="83"/>
    </location>
</feature>
<accession>A0A840XCN9</accession>
<dbReference type="AlphaFoldDB" id="A0A840XCN9"/>
<keyword evidence="1" id="KW-1133">Transmembrane helix</keyword>
<protein>
    <submittedName>
        <fullName evidence="2">Uncharacterized protein</fullName>
    </submittedName>
</protein>
<reference evidence="2 3" key="1">
    <citation type="submission" date="2020-08" db="EMBL/GenBank/DDBJ databases">
        <title>Sequencing the genomes of 1000 actinobacteria strains.</title>
        <authorList>
            <person name="Klenk H.-P."/>
        </authorList>
    </citation>
    <scope>NUCLEOTIDE SEQUENCE [LARGE SCALE GENOMIC DNA]</scope>
    <source>
        <strain evidence="2 3">DSM 23889</strain>
    </source>
</reference>
<feature type="transmembrane region" description="Helical" evidence="1">
    <location>
        <begin position="117"/>
        <end position="135"/>
    </location>
</feature>
<gene>
    <name evidence="2" type="ORF">BJ959_002400</name>
</gene>
<proteinExistence type="predicted"/>
<keyword evidence="3" id="KW-1185">Reference proteome</keyword>
<comment type="caution">
    <text evidence="2">The sequence shown here is derived from an EMBL/GenBank/DDBJ whole genome shotgun (WGS) entry which is preliminary data.</text>
</comment>
<dbReference type="Proteomes" id="UP000552883">
    <property type="component" value="Unassembled WGS sequence"/>
</dbReference>
<feature type="transmembrane region" description="Helical" evidence="1">
    <location>
        <begin position="41"/>
        <end position="58"/>
    </location>
</feature>
<evidence type="ECO:0000313" key="3">
    <source>
        <dbReference type="Proteomes" id="UP000552883"/>
    </source>
</evidence>
<keyword evidence="1" id="KW-0812">Transmembrane</keyword>
<evidence type="ECO:0000313" key="2">
    <source>
        <dbReference type="EMBL" id="MBB5618904.1"/>
    </source>
</evidence>
<dbReference type="RefSeq" id="WP_153982460.1">
    <property type="nucleotide sequence ID" value="NZ_BAAANZ010000008.1"/>
</dbReference>
<keyword evidence="1" id="KW-0472">Membrane</keyword>
<name>A0A840XCN9_9MICO</name>
<sequence length="151" mass="15711">MDRRHIVGLAGAAVLALGTFLPAISAPVIGTVNYLGNFQGDGVIVLVLAAISAGLVLLGWFRWLWVTAIGAIAVLSISIAVFLTRLSDAQADLEQELAGNPFAGLAEGFLATTQIEVGFFVMYIGAIVLIAAAVIRRPAGNSSEVPPTQDH</sequence>